<evidence type="ECO:0000313" key="1">
    <source>
        <dbReference type="EMBL" id="GAC59323.1"/>
    </source>
</evidence>
<gene>
    <name evidence="1" type="ORF">GSI01S_01_02890</name>
</gene>
<dbReference type="eggNOG" id="COG1475">
    <property type="taxonomic scope" value="Bacteria"/>
</dbReference>
<dbReference type="Pfam" id="PF20188">
    <property type="entry name" value="DUF6551"/>
    <property type="match status" value="1"/>
</dbReference>
<organism evidence="1 2">
    <name type="scientific">Gordonia sihwensis NBRC 108236</name>
    <dbReference type="NCBI Taxonomy" id="1223544"/>
    <lineage>
        <taxon>Bacteria</taxon>
        <taxon>Bacillati</taxon>
        <taxon>Actinomycetota</taxon>
        <taxon>Actinomycetes</taxon>
        <taxon>Mycobacteriales</taxon>
        <taxon>Gordoniaceae</taxon>
        <taxon>Gordonia</taxon>
    </lineage>
</organism>
<comment type="caution">
    <text evidence="1">The sequence shown here is derived from an EMBL/GenBank/DDBJ whole genome shotgun (WGS) entry which is preliminary data.</text>
</comment>
<dbReference type="SUPFAM" id="SSF110849">
    <property type="entry name" value="ParB/Sulfiredoxin"/>
    <property type="match status" value="1"/>
</dbReference>
<protein>
    <recommendedName>
        <fullName evidence="3">ParB/Sulfiredoxin domain-containing protein</fullName>
    </recommendedName>
</protein>
<accession>L7LGY1</accession>
<dbReference type="EMBL" id="BANU01000001">
    <property type="protein sequence ID" value="GAC59323.1"/>
    <property type="molecule type" value="Genomic_DNA"/>
</dbReference>
<proteinExistence type="predicted"/>
<dbReference type="InterPro" id="IPR046681">
    <property type="entry name" value="DUF6551"/>
</dbReference>
<dbReference type="AlphaFoldDB" id="L7LGY1"/>
<keyword evidence="2" id="KW-1185">Reference proteome</keyword>
<dbReference type="Proteomes" id="UP000035083">
    <property type="component" value="Unassembled WGS sequence"/>
</dbReference>
<dbReference type="RefSeq" id="WP_006894510.1">
    <property type="nucleotide sequence ID" value="NZ_BANU01000001.1"/>
</dbReference>
<evidence type="ECO:0008006" key="3">
    <source>
        <dbReference type="Google" id="ProtNLM"/>
    </source>
</evidence>
<sequence length="263" mass="29324">MTTTPSATYVTAISVDELFADPEYQRDLDPNRAKAMSVKWEPRLVGTLEVSDRGETSEPRYAVINGQHRMAAARLLDPTMALPCTVHSGLTVQQEAALFWDIDRTTKKLSNWDRWYARRAAGDKDVASIEAVCTEFGYRVSHSPVENALQCCSALEFVYRRCDLQTLRDVLEFVGDVWPADPEARKANIIKGLALVLFDYRGQVHTGRLADVLSSVTPSQLVARAHELKARGWDGSIPKLTQTAALIAYNGTCRREQKVELPA</sequence>
<evidence type="ECO:0000313" key="2">
    <source>
        <dbReference type="Proteomes" id="UP000035083"/>
    </source>
</evidence>
<reference evidence="1 2" key="1">
    <citation type="submission" date="2012-12" db="EMBL/GenBank/DDBJ databases">
        <title>Whole genome shotgun sequence of Gordonia sihwensis NBRC 108236.</title>
        <authorList>
            <person name="Yoshida I."/>
            <person name="Hosoyama A."/>
            <person name="Tsuchikane K."/>
            <person name="Ando Y."/>
            <person name="Baba S."/>
            <person name="Ohji S."/>
            <person name="Hamada M."/>
            <person name="Tamura T."/>
            <person name="Yamazoe A."/>
            <person name="Yamazaki S."/>
            <person name="Fujita N."/>
        </authorList>
    </citation>
    <scope>NUCLEOTIDE SEQUENCE [LARGE SCALE GENOMIC DNA]</scope>
    <source>
        <strain evidence="1 2">NBRC 108236</strain>
    </source>
</reference>
<dbReference type="InterPro" id="IPR036086">
    <property type="entry name" value="ParB/Sulfiredoxin_sf"/>
</dbReference>
<name>L7LGY1_9ACTN</name>